<evidence type="ECO:0000313" key="1">
    <source>
        <dbReference type="EMBL" id="GAT50450.1"/>
    </source>
</evidence>
<sequence>MLLDLCVYHLETSTPSASPLDDPLCETSQSISPSSSYESLLGLLTRFTLQARTTGRLLVWRLRNPHRWSFADVVRCRVPLASLFRAAKRGIAAPSMVAGWYGGIVPVRLRRANPRRGAVTLPHCGHATDSSKSPTLSVDVGRLYEDRTMHGCFRGPRRLGAEPLDGSPTPSLCELVGAVGAGRALRRESLPSAFEPRARR</sequence>
<evidence type="ECO:0000313" key="2">
    <source>
        <dbReference type="Proteomes" id="UP000815677"/>
    </source>
</evidence>
<proteinExistence type="predicted"/>
<accession>A0ABQ0LH69</accession>
<organism evidence="1 2">
    <name type="scientific">Mycena chlorophos</name>
    <name type="common">Agaric fungus</name>
    <name type="synonym">Agaricus chlorophos</name>
    <dbReference type="NCBI Taxonomy" id="658473"/>
    <lineage>
        <taxon>Eukaryota</taxon>
        <taxon>Fungi</taxon>
        <taxon>Dikarya</taxon>
        <taxon>Basidiomycota</taxon>
        <taxon>Agaricomycotina</taxon>
        <taxon>Agaricomycetes</taxon>
        <taxon>Agaricomycetidae</taxon>
        <taxon>Agaricales</taxon>
        <taxon>Marasmiineae</taxon>
        <taxon>Mycenaceae</taxon>
        <taxon>Mycena</taxon>
    </lineage>
</organism>
<gene>
    <name evidence="1" type="ORF">MCHLO_07692</name>
</gene>
<keyword evidence="2" id="KW-1185">Reference proteome</keyword>
<name>A0ABQ0LH69_MYCCL</name>
<dbReference type="Proteomes" id="UP000815677">
    <property type="component" value="Unassembled WGS sequence"/>
</dbReference>
<dbReference type="EMBL" id="DF846481">
    <property type="protein sequence ID" value="GAT50450.1"/>
    <property type="molecule type" value="Genomic_DNA"/>
</dbReference>
<protein>
    <submittedName>
        <fullName evidence="1">Uncharacterized protein</fullName>
    </submittedName>
</protein>
<reference evidence="1" key="1">
    <citation type="submission" date="2014-09" db="EMBL/GenBank/DDBJ databases">
        <title>Genome sequence of the luminous mushroom Mycena chlorophos for searching fungal bioluminescence genes.</title>
        <authorList>
            <person name="Tanaka Y."/>
            <person name="Kasuga D."/>
            <person name="Oba Y."/>
            <person name="Hase S."/>
            <person name="Sato K."/>
            <person name="Oba Y."/>
            <person name="Sakakibara Y."/>
        </authorList>
    </citation>
    <scope>NUCLEOTIDE SEQUENCE</scope>
</reference>